<keyword evidence="2" id="KW-0418">Kinase</keyword>
<dbReference type="InterPro" id="IPR016187">
    <property type="entry name" value="CTDL_fold"/>
</dbReference>
<dbReference type="SUPFAM" id="SSF56436">
    <property type="entry name" value="C-type lectin-like"/>
    <property type="match status" value="1"/>
</dbReference>
<organism evidence="2 3">
    <name type="scientific">Methanosarcina barkeri 3</name>
    <dbReference type="NCBI Taxonomy" id="1434107"/>
    <lineage>
        <taxon>Archaea</taxon>
        <taxon>Methanobacteriati</taxon>
        <taxon>Methanobacteriota</taxon>
        <taxon>Stenosarchaea group</taxon>
        <taxon>Methanomicrobia</taxon>
        <taxon>Methanosarcinales</taxon>
        <taxon>Methanosarcinaceae</taxon>
        <taxon>Methanosarcina</taxon>
    </lineage>
</organism>
<dbReference type="HOGENOM" id="CLU_2091285_0_0_2"/>
<dbReference type="GO" id="GO:0016301">
    <property type="term" value="F:kinase activity"/>
    <property type="evidence" value="ECO:0007669"/>
    <property type="project" value="UniProtKB-KW"/>
</dbReference>
<dbReference type="KEGG" id="mbak:MSBR3_1863"/>
<dbReference type="Proteomes" id="UP000033066">
    <property type="component" value="Chromosome"/>
</dbReference>
<dbReference type="Pfam" id="PF03781">
    <property type="entry name" value="FGE-sulfatase"/>
    <property type="match status" value="1"/>
</dbReference>
<gene>
    <name evidence="2" type="ORF">MSBR3_1863</name>
</gene>
<name>A0A0E3SKR4_METBA</name>
<keyword evidence="3" id="KW-1185">Reference proteome</keyword>
<reference evidence="2" key="1">
    <citation type="submission" date="2014-07" db="EMBL/GenBank/DDBJ databases">
        <title>Methanogenic archaea and the global carbon cycle.</title>
        <authorList>
            <person name="Henriksen J.R."/>
            <person name="Luke J."/>
            <person name="Reinhart S."/>
            <person name="Benedict M.N."/>
            <person name="Youngblut N.D."/>
            <person name="Metcalf M.E."/>
            <person name="Whitaker R.J."/>
            <person name="Metcalf W.W."/>
        </authorList>
    </citation>
    <scope>NUCLEOTIDE SEQUENCE [LARGE SCALE GENOMIC DNA]</scope>
    <source>
        <strain evidence="2">3</strain>
    </source>
</reference>
<proteinExistence type="predicted"/>
<dbReference type="InterPro" id="IPR005532">
    <property type="entry name" value="SUMF_dom"/>
</dbReference>
<sequence length="116" mass="13319">MISWEDAQEFIQKLNEKEVTEKYRLSSEAEWEYSCRAGTQTRYSFGEDESKLNKYAWYEKILVLKFIQLARRNLTLGVSMICMGMSGNGFKIGGMKTMKVLLLMAVSGKMEIAPIV</sequence>
<dbReference type="Gene3D" id="3.90.1580.10">
    <property type="entry name" value="paralog of FGE (formylglycine-generating enzyme)"/>
    <property type="match status" value="1"/>
</dbReference>
<accession>A0A0E3SKR4</accession>
<dbReference type="PATRIC" id="fig|1434107.4.peg.2397"/>
<dbReference type="EMBL" id="CP009517">
    <property type="protein sequence ID" value="AKB82441.1"/>
    <property type="molecule type" value="Genomic_DNA"/>
</dbReference>
<keyword evidence="2" id="KW-0808">Transferase</keyword>
<feature type="domain" description="Sulfatase-modifying factor enzyme-like" evidence="1">
    <location>
        <begin position="1"/>
        <end position="50"/>
    </location>
</feature>
<evidence type="ECO:0000313" key="2">
    <source>
        <dbReference type="EMBL" id="AKB82441.1"/>
    </source>
</evidence>
<dbReference type="InterPro" id="IPR042095">
    <property type="entry name" value="SUMF_sf"/>
</dbReference>
<evidence type="ECO:0000313" key="3">
    <source>
        <dbReference type="Proteomes" id="UP000033066"/>
    </source>
</evidence>
<evidence type="ECO:0000259" key="1">
    <source>
        <dbReference type="Pfam" id="PF03781"/>
    </source>
</evidence>
<dbReference type="STRING" id="1434107.MSBR3_1863"/>
<dbReference type="AlphaFoldDB" id="A0A0E3SKR4"/>
<protein>
    <submittedName>
        <fullName evidence="2">Serine/threonine kinase</fullName>
    </submittedName>
</protein>